<organism evidence="9 10">
    <name type="scientific">Dendrobium nobile</name>
    <name type="common">Orchid</name>
    <dbReference type="NCBI Taxonomy" id="94219"/>
    <lineage>
        <taxon>Eukaryota</taxon>
        <taxon>Viridiplantae</taxon>
        <taxon>Streptophyta</taxon>
        <taxon>Embryophyta</taxon>
        <taxon>Tracheophyta</taxon>
        <taxon>Spermatophyta</taxon>
        <taxon>Magnoliopsida</taxon>
        <taxon>Liliopsida</taxon>
        <taxon>Asparagales</taxon>
        <taxon>Orchidaceae</taxon>
        <taxon>Epidendroideae</taxon>
        <taxon>Malaxideae</taxon>
        <taxon>Dendrobiinae</taxon>
        <taxon>Dendrobium</taxon>
    </lineage>
</organism>
<dbReference type="PANTHER" id="PTHR19338">
    <property type="entry name" value="TRANSLOCASE OF INNER MITOCHONDRIAL MEMBRANE 13 HOMOLOG"/>
    <property type="match status" value="1"/>
</dbReference>
<feature type="coiled-coil region" evidence="6">
    <location>
        <begin position="263"/>
        <end position="293"/>
    </location>
</feature>
<evidence type="ECO:0000259" key="7">
    <source>
        <dbReference type="Pfam" id="PF00931"/>
    </source>
</evidence>
<evidence type="ECO:0000256" key="3">
    <source>
        <dbReference type="ARBA" id="ARBA00022737"/>
    </source>
</evidence>
<keyword evidence="4" id="KW-0547">Nucleotide-binding</keyword>
<dbReference type="GO" id="GO:0043531">
    <property type="term" value="F:ADP binding"/>
    <property type="evidence" value="ECO:0007669"/>
    <property type="project" value="InterPro"/>
</dbReference>
<comment type="similarity">
    <text evidence="1">Belongs to the disease resistance NB-LRR family.</text>
</comment>
<evidence type="ECO:0000256" key="4">
    <source>
        <dbReference type="ARBA" id="ARBA00022741"/>
    </source>
</evidence>
<dbReference type="InterPro" id="IPR027417">
    <property type="entry name" value="P-loop_NTPase"/>
</dbReference>
<dbReference type="EMBL" id="JAGYWB010000006">
    <property type="protein sequence ID" value="KAI0519480.1"/>
    <property type="molecule type" value="Genomic_DNA"/>
</dbReference>
<keyword evidence="5" id="KW-0611">Plant defense</keyword>
<dbReference type="CDD" id="cd14798">
    <property type="entry name" value="RX-CC_like"/>
    <property type="match status" value="1"/>
</dbReference>
<feature type="domain" description="Disease resistance N-terminal" evidence="8">
    <location>
        <begin position="20"/>
        <end position="94"/>
    </location>
</feature>
<dbReference type="Gene3D" id="1.20.5.4130">
    <property type="match status" value="1"/>
</dbReference>
<evidence type="ECO:0000256" key="2">
    <source>
        <dbReference type="ARBA" id="ARBA00022614"/>
    </source>
</evidence>
<name>A0A8T3BSN0_DENNO</name>
<comment type="caution">
    <text evidence="9">The sequence shown here is derived from an EMBL/GenBank/DDBJ whole genome shotgun (WGS) entry which is preliminary data.</text>
</comment>
<dbReference type="FunFam" id="3.40.50.300:FF:001091">
    <property type="entry name" value="Probable disease resistance protein At1g61300"/>
    <property type="match status" value="1"/>
</dbReference>
<sequence>MAEALALKGIPSFVEGVIGSNLSNLASREVGLLLGVRREISYIIEELEMMKAFLRSAEERQDIDSMARMWVRRVREVSLDMENCMNKFKIYFKRPAYSKFLDWLGYRLHSLCTLGVHHEIAVEIQDLKYRIGHISVCRLRYGIDATTSRYNNFTTSTTSLFVDHELVTLFMHEAQLVGIEEPKKKLIKLLIEDKQSHIRVISVVGMGGLGKTTLSKMVYDDPQIAGGHFDCCAWTIVSQSFNHKKLLRDIIRQVSPTNHKMDHEKIKKDNDKLERKEDLEEDLIKKLKNLLQNKRYIIVLDDIWNIDAWERIKPALPKNNNGSKVIVTTRIIEVANNCCA</sequence>
<evidence type="ECO:0000256" key="1">
    <source>
        <dbReference type="ARBA" id="ARBA00008894"/>
    </source>
</evidence>
<keyword evidence="10" id="KW-1185">Reference proteome</keyword>
<evidence type="ECO:0000313" key="10">
    <source>
        <dbReference type="Proteomes" id="UP000829196"/>
    </source>
</evidence>
<feature type="domain" description="NB-ARC" evidence="7">
    <location>
        <begin position="180"/>
        <end position="338"/>
    </location>
</feature>
<dbReference type="InterPro" id="IPR041118">
    <property type="entry name" value="Rx_N"/>
</dbReference>
<reference evidence="9" key="1">
    <citation type="journal article" date="2022" name="Front. Genet.">
        <title>Chromosome-Scale Assembly of the Dendrobium nobile Genome Provides Insights Into the Molecular Mechanism of the Biosynthesis of the Medicinal Active Ingredient of Dendrobium.</title>
        <authorList>
            <person name="Xu Q."/>
            <person name="Niu S.-C."/>
            <person name="Li K.-L."/>
            <person name="Zheng P.-J."/>
            <person name="Zhang X.-J."/>
            <person name="Jia Y."/>
            <person name="Liu Y."/>
            <person name="Niu Y.-X."/>
            <person name="Yu L.-H."/>
            <person name="Chen D.-F."/>
            <person name="Zhang G.-Q."/>
        </authorList>
    </citation>
    <scope>NUCLEOTIDE SEQUENCE</scope>
    <source>
        <tissue evidence="9">Leaf</tissue>
    </source>
</reference>
<dbReference type="PANTHER" id="PTHR19338:SF32">
    <property type="entry name" value="OS06G0287500 PROTEIN"/>
    <property type="match status" value="1"/>
</dbReference>
<protein>
    <submittedName>
        <fullName evidence="9">Uncharacterized protein</fullName>
    </submittedName>
</protein>
<dbReference type="Pfam" id="PF00931">
    <property type="entry name" value="NB-ARC"/>
    <property type="match status" value="1"/>
</dbReference>
<evidence type="ECO:0000259" key="8">
    <source>
        <dbReference type="Pfam" id="PF18052"/>
    </source>
</evidence>
<evidence type="ECO:0000256" key="6">
    <source>
        <dbReference type="SAM" id="Coils"/>
    </source>
</evidence>
<dbReference type="Proteomes" id="UP000829196">
    <property type="component" value="Unassembled WGS sequence"/>
</dbReference>
<dbReference type="OrthoDB" id="690341at2759"/>
<gene>
    <name evidence="9" type="ORF">KFK09_006928</name>
</gene>
<dbReference type="Pfam" id="PF18052">
    <property type="entry name" value="Rx_N"/>
    <property type="match status" value="1"/>
</dbReference>
<evidence type="ECO:0000313" key="9">
    <source>
        <dbReference type="EMBL" id="KAI0519480.1"/>
    </source>
</evidence>
<dbReference type="GO" id="GO:0006952">
    <property type="term" value="P:defense response"/>
    <property type="evidence" value="ECO:0007669"/>
    <property type="project" value="UniProtKB-KW"/>
</dbReference>
<dbReference type="PRINTS" id="PR00364">
    <property type="entry name" value="DISEASERSIST"/>
</dbReference>
<dbReference type="InterPro" id="IPR002182">
    <property type="entry name" value="NB-ARC"/>
</dbReference>
<accession>A0A8T3BSN0</accession>
<dbReference type="SMR" id="A0A8T3BSN0"/>
<dbReference type="AlphaFoldDB" id="A0A8T3BSN0"/>
<dbReference type="SUPFAM" id="SSF52540">
    <property type="entry name" value="P-loop containing nucleoside triphosphate hydrolases"/>
    <property type="match status" value="1"/>
</dbReference>
<keyword evidence="2" id="KW-0433">Leucine-rich repeat</keyword>
<keyword evidence="6" id="KW-0175">Coiled coil</keyword>
<proteinExistence type="inferred from homology"/>
<dbReference type="InterPro" id="IPR038005">
    <property type="entry name" value="RX-like_CC"/>
</dbReference>
<dbReference type="Gene3D" id="3.40.50.300">
    <property type="entry name" value="P-loop containing nucleotide triphosphate hydrolases"/>
    <property type="match status" value="1"/>
</dbReference>
<keyword evidence="3" id="KW-0677">Repeat</keyword>
<evidence type="ECO:0000256" key="5">
    <source>
        <dbReference type="ARBA" id="ARBA00022821"/>
    </source>
</evidence>